<dbReference type="Gene3D" id="2.60.40.10">
    <property type="entry name" value="Immunoglobulins"/>
    <property type="match status" value="1"/>
</dbReference>
<dbReference type="PROSITE" id="PS50835">
    <property type="entry name" value="IG_LIKE"/>
    <property type="match status" value="1"/>
</dbReference>
<dbReference type="InterPro" id="IPR013783">
    <property type="entry name" value="Ig-like_fold"/>
</dbReference>
<dbReference type="InterPro" id="IPR003598">
    <property type="entry name" value="Ig_sub2"/>
</dbReference>
<keyword evidence="1" id="KW-0677">Repeat</keyword>
<dbReference type="AlphaFoldDB" id="A0A183FNP8"/>
<keyword evidence="2" id="KW-0393">Immunoglobulin domain</keyword>
<organism evidence="5 6">
    <name type="scientific">Heligmosomoides polygyrus</name>
    <name type="common">Parasitic roundworm</name>
    <dbReference type="NCBI Taxonomy" id="6339"/>
    <lineage>
        <taxon>Eukaryota</taxon>
        <taxon>Metazoa</taxon>
        <taxon>Ecdysozoa</taxon>
        <taxon>Nematoda</taxon>
        <taxon>Chromadorea</taxon>
        <taxon>Rhabditida</taxon>
        <taxon>Rhabditina</taxon>
        <taxon>Rhabditomorpha</taxon>
        <taxon>Strongyloidea</taxon>
        <taxon>Heligmosomidae</taxon>
        <taxon>Heligmosomoides</taxon>
    </lineage>
</organism>
<accession>A0A183FNP8</accession>
<dbReference type="OrthoDB" id="5970915at2759"/>
<dbReference type="PANTHER" id="PTHR10075:SF100">
    <property type="entry name" value="FASCICLIN-2"/>
    <property type="match status" value="1"/>
</dbReference>
<dbReference type="SMART" id="SM00408">
    <property type="entry name" value="IGc2"/>
    <property type="match status" value="1"/>
</dbReference>
<reference evidence="6" key="2">
    <citation type="submission" date="2019-09" db="UniProtKB">
        <authorList>
            <consortium name="WormBaseParasite"/>
        </authorList>
    </citation>
    <scope>IDENTIFICATION</scope>
</reference>
<evidence type="ECO:0000313" key="6">
    <source>
        <dbReference type="WBParaSite" id="HPBE_0000915401-mRNA-1"/>
    </source>
</evidence>
<gene>
    <name evidence="4" type="ORF">HPBE_LOCUS9155</name>
</gene>
<dbReference type="GO" id="GO:0005886">
    <property type="term" value="C:plasma membrane"/>
    <property type="evidence" value="ECO:0007669"/>
    <property type="project" value="TreeGrafter"/>
</dbReference>
<reference evidence="4 5" key="1">
    <citation type="submission" date="2018-11" db="EMBL/GenBank/DDBJ databases">
        <authorList>
            <consortium name="Pathogen Informatics"/>
        </authorList>
    </citation>
    <scope>NUCLEOTIDE SEQUENCE [LARGE SCALE GENOMIC DNA]</scope>
</reference>
<evidence type="ECO:0000256" key="2">
    <source>
        <dbReference type="ARBA" id="ARBA00023319"/>
    </source>
</evidence>
<dbReference type="GO" id="GO:0098632">
    <property type="term" value="F:cell-cell adhesion mediator activity"/>
    <property type="evidence" value="ECO:0007669"/>
    <property type="project" value="TreeGrafter"/>
</dbReference>
<evidence type="ECO:0000259" key="3">
    <source>
        <dbReference type="PROSITE" id="PS50835"/>
    </source>
</evidence>
<dbReference type="InterPro" id="IPR007110">
    <property type="entry name" value="Ig-like_dom"/>
</dbReference>
<dbReference type="SUPFAM" id="SSF48726">
    <property type="entry name" value="Immunoglobulin"/>
    <property type="match status" value="1"/>
</dbReference>
<sequence length="126" mass="14189">MTRLLLIASAPPFLRLPAGSIFYEVLDARPPKVLGGVTRASEGDRVELHCPVFGYPQPYTRWEKDGEPLDRSLPIEYDGDTLILMSVDDTMSGIYTCIADNSFPLFDDGPSLPHELHYFQKFVVDR</sequence>
<accession>A0A3P7YQG3</accession>
<dbReference type="GO" id="GO:0030424">
    <property type="term" value="C:axon"/>
    <property type="evidence" value="ECO:0007669"/>
    <property type="project" value="TreeGrafter"/>
</dbReference>
<evidence type="ECO:0000313" key="5">
    <source>
        <dbReference type="Proteomes" id="UP000050761"/>
    </source>
</evidence>
<dbReference type="Pfam" id="PF13927">
    <property type="entry name" value="Ig_3"/>
    <property type="match status" value="1"/>
</dbReference>
<dbReference type="GO" id="GO:0007156">
    <property type="term" value="P:homophilic cell adhesion via plasma membrane adhesion molecules"/>
    <property type="evidence" value="ECO:0007669"/>
    <property type="project" value="TreeGrafter"/>
</dbReference>
<dbReference type="PANTHER" id="PTHR10075">
    <property type="entry name" value="BASIGIN RELATED"/>
    <property type="match status" value="1"/>
</dbReference>
<name>A0A183FNP8_HELPZ</name>
<protein>
    <submittedName>
        <fullName evidence="6">Ig-like domain-containing protein</fullName>
    </submittedName>
</protein>
<dbReference type="WBParaSite" id="HPBE_0000915401-mRNA-1">
    <property type="protein sequence ID" value="HPBE_0000915401-mRNA-1"/>
    <property type="gene ID" value="HPBE_0000915401"/>
</dbReference>
<dbReference type="GO" id="GO:0070593">
    <property type="term" value="P:dendrite self-avoidance"/>
    <property type="evidence" value="ECO:0007669"/>
    <property type="project" value="TreeGrafter"/>
</dbReference>
<dbReference type="Proteomes" id="UP000050761">
    <property type="component" value="Unassembled WGS sequence"/>
</dbReference>
<evidence type="ECO:0000313" key="4">
    <source>
        <dbReference type="EMBL" id="VDO79459.1"/>
    </source>
</evidence>
<dbReference type="GO" id="GO:0007411">
    <property type="term" value="P:axon guidance"/>
    <property type="evidence" value="ECO:0007669"/>
    <property type="project" value="TreeGrafter"/>
</dbReference>
<dbReference type="InterPro" id="IPR036179">
    <property type="entry name" value="Ig-like_dom_sf"/>
</dbReference>
<dbReference type="EMBL" id="UZAH01026359">
    <property type="protein sequence ID" value="VDO79459.1"/>
    <property type="molecule type" value="Genomic_DNA"/>
</dbReference>
<keyword evidence="5" id="KW-1185">Reference proteome</keyword>
<evidence type="ECO:0000256" key="1">
    <source>
        <dbReference type="ARBA" id="ARBA00022737"/>
    </source>
</evidence>
<feature type="domain" description="Ig-like" evidence="3">
    <location>
        <begin position="31"/>
        <end position="102"/>
    </location>
</feature>
<proteinExistence type="predicted"/>